<keyword evidence="11" id="KW-1185">Reference proteome</keyword>
<dbReference type="NCBIfam" id="NF012161">
    <property type="entry name" value="bla_class_D_main"/>
    <property type="match status" value="1"/>
</dbReference>
<proteinExistence type="inferred from homology"/>
<feature type="chain" id="PRO_5046859706" description="Beta-lactamase" evidence="8">
    <location>
        <begin position="21"/>
        <end position="284"/>
    </location>
</feature>
<dbReference type="EMBL" id="JAJJMO010000001">
    <property type="protein sequence ID" value="MCC9071400.1"/>
    <property type="molecule type" value="Genomic_DNA"/>
</dbReference>
<dbReference type="Gene3D" id="3.40.710.10">
    <property type="entry name" value="DD-peptidase/beta-lactamase superfamily"/>
    <property type="match status" value="1"/>
</dbReference>
<comment type="catalytic activity">
    <reaction evidence="1 7">
        <text>a beta-lactam + H2O = a substituted beta-amino acid</text>
        <dbReference type="Rhea" id="RHEA:20401"/>
        <dbReference type="ChEBI" id="CHEBI:15377"/>
        <dbReference type="ChEBI" id="CHEBI:35627"/>
        <dbReference type="ChEBI" id="CHEBI:140347"/>
        <dbReference type="EC" id="3.5.2.6"/>
    </reaction>
</comment>
<dbReference type="Proteomes" id="UP001430919">
    <property type="component" value="Unassembled WGS sequence"/>
</dbReference>
<dbReference type="SUPFAM" id="SSF56601">
    <property type="entry name" value="beta-lactamase/transpeptidase-like"/>
    <property type="match status" value="1"/>
</dbReference>
<feature type="domain" description="Penicillin-binding protein transpeptidase" evidence="9">
    <location>
        <begin position="77"/>
        <end position="262"/>
    </location>
</feature>
<evidence type="ECO:0000256" key="8">
    <source>
        <dbReference type="SAM" id="SignalP"/>
    </source>
</evidence>
<evidence type="ECO:0000256" key="7">
    <source>
        <dbReference type="RuleBase" id="RU361140"/>
    </source>
</evidence>
<reference evidence="10" key="1">
    <citation type="submission" date="2021-11" db="EMBL/GenBank/DDBJ databases">
        <title>Description of novel Flavobacterium species.</title>
        <authorList>
            <person name="Saticioglu I.B."/>
            <person name="Ay H."/>
            <person name="Altun S."/>
            <person name="Duman M."/>
        </authorList>
    </citation>
    <scope>NUCLEOTIDE SEQUENCE</scope>
    <source>
        <strain evidence="10">F-65</strain>
    </source>
</reference>
<evidence type="ECO:0000256" key="3">
    <source>
        <dbReference type="ARBA" id="ARBA00012865"/>
    </source>
</evidence>
<evidence type="ECO:0000256" key="2">
    <source>
        <dbReference type="ARBA" id="ARBA00007898"/>
    </source>
</evidence>
<keyword evidence="4 8" id="KW-0732">Signal</keyword>
<accession>A0ABS8MU53</accession>
<dbReference type="InterPro" id="IPR012338">
    <property type="entry name" value="Beta-lactam/transpept-like"/>
</dbReference>
<keyword evidence="5 7" id="KW-0378">Hydrolase</keyword>
<evidence type="ECO:0000256" key="1">
    <source>
        <dbReference type="ARBA" id="ARBA00001526"/>
    </source>
</evidence>
<dbReference type="Pfam" id="PF00905">
    <property type="entry name" value="Transpeptidase"/>
    <property type="match status" value="1"/>
</dbReference>
<dbReference type="EC" id="3.5.2.6" evidence="3 7"/>
<evidence type="ECO:0000259" key="9">
    <source>
        <dbReference type="Pfam" id="PF00905"/>
    </source>
</evidence>
<protein>
    <recommendedName>
        <fullName evidence="3 7">Beta-lactamase</fullName>
        <ecNumber evidence="3 7">3.5.2.6</ecNumber>
    </recommendedName>
</protein>
<keyword evidence="6 7" id="KW-0046">Antibiotic resistance</keyword>
<evidence type="ECO:0000256" key="6">
    <source>
        <dbReference type="ARBA" id="ARBA00023251"/>
    </source>
</evidence>
<gene>
    <name evidence="10" type="primary">blaOXA</name>
    <name evidence="10" type="ORF">LNQ49_07320</name>
</gene>
<comment type="similarity">
    <text evidence="2 7">Belongs to the class-D beta-lactamase family.</text>
</comment>
<feature type="signal peptide" evidence="8">
    <location>
        <begin position="1"/>
        <end position="20"/>
    </location>
</feature>
<sequence length="284" mass="32922">MKNQALSFFLFMLISLNVSCQSKNKDTKTGPKKEAIKDTEVVVSQFGKILDSLKVKGSILIYDINKKTYYSNDFAWAKKGNLPASTFKIPNSIIGLETGVVKSDSTIFKWNGEKRWMKAWEQDLTLKQAFRVSCVPCYQEIARKVGVKRMKAYLKKLNYNTMVFDTLTIDNFWLEGKSRISQMQQVDFLKRLYFSELPISKRTELIMKDIMEVERKEDYVLRGKTGLSVENEKRNGWFVGYLENKNGVYFFATNIEPTKETNKDDFIAIRLNATKEALKNLQKL</sequence>
<evidence type="ECO:0000313" key="11">
    <source>
        <dbReference type="Proteomes" id="UP001430919"/>
    </source>
</evidence>
<dbReference type="InterPro" id="IPR050515">
    <property type="entry name" value="Beta-lactam/transpept"/>
</dbReference>
<name>A0ABS8MU53_9FLAO</name>
<dbReference type="RefSeq" id="WP_229988018.1">
    <property type="nucleotide sequence ID" value="NZ_JAJJMO010000001.1"/>
</dbReference>
<evidence type="ECO:0000313" key="10">
    <source>
        <dbReference type="EMBL" id="MCC9071400.1"/>
    </source>
</evidence>
<comment type="caution">
    <text evidence="10">The sequence shown here is derived from an EMBL/GenBank/DDBJ whole genome shotgun (WGS) entry which is preliminary data.</text>
</comment>
<evidence type="ECO:0000256" key="4">
    <source>
        <dbReference type="ARBA" id="ARBA00022729"/>
    </source>
</evidence>
<evidence type="ECO:0000256" key="5">
    <source>
        <dbReference type="ARBA" id="ARBA00022801"/>
    </source>
</evidence>
<dbReference type="InterPro" id="IPR001460">
    <property type="entry name" value="PCN-bd_Tpept"/>
</dbReference>
<dbReference type="PROSITE" id="PS00337">
    <property type="entry name" value="BETA_LACTAMASE_D"/>
    <property type="match status" value="1"/>
</dbReference>
<dbReference type="PANTHER" id="PTHR30627:SF6">
    <property type="entry name" value="BETA-LACTAMASE YBXI-RELATED"/>
    <property type="match status" value="1"/>
</dbReference>
<organism evidence="10 11">
    <name type="scientific">Flavobacterium pisciphilum</name>
    <dbReference type="NCBI Taxonomy" id="2893755"/>
    <lineage>
        <taxon>Bacteria</taxon>
        <taxon>Pseudomonadati</taxon>
        <taxon>Bacteroidota</taxon>
        <taxon>Flavobacteriia</taxon>
        <taxon>Flavobacteriales</taxon>
        <taxon>Flavobacteriaceae</taxon>
        <taxon>Flavobacterium</taxon>
    </lineage>
</organism>
<dbReference type="PANTHER" id="PTHR30627">
    <property type="entry name" value="PEPTIDOGLYCAN D,D-TRANSPEPTIDASE"/>
    <property type="match status" value="1"/>
</dbReference>
<dbReference type="InterPro" id="IPR002137">
    <property type="entry name" value="Beta-lactam_class-D_AS"/>
</dbReference>